<reference evidence="2 3" key="1">
    <citation type="submission" date="2016-01" db="EMBL/GenBank/DDBJ databases">
        <title>Biosynthesis of antibiotic leucinostatins and their inhibition on Phytophthora in bio-control Purpureocillium lilacinum.</title>
        <authorList>
            <person name="Wang G."/>
            <person name="Liu Z."/>
            <person name="Lin R."/>
            <person name="Li E."/>
            <person name="Mao Z."/>
            <person name="Ling J."/>
            <person name="Yin W."/>
            <person name="Xie B."/>
        </authorList>
    </citation>
    <scope>NUCLEOTIDE SEQUENCE [LARGE SCALE GENOMIC DNA]</scope>
    <source>
        <strain evidence="2">PLBJ-1</strain>
    </source>
</reference>
<evidence type="ECO:0000313" key="3">
    <source>
        <dbReference type="Proteomes" id="UP000078240"/>
    </source>
</evidence>
<comment type="caution">
    <text evidence="2">The sequence shown here is derived from an EMBL/GenBank/DDBJ whole genome shotgun (WGS) entry which is preliminary data.</text>
</comment>
<feature type="signal peptide" evidence="1">
    <location>
        <begin position="1"/>
        <end position="18"/>
    </location>
</feature>
<evidence type="ECO:0000256" key="1">
    <source>
        <dbReference type="SAM" id="SignalP"/>
    </source>
</evidence>
<accession>A0A179EZ15</accession>
<keyword evidence="1" id="KW-0732">Signal</keyword>
<protein>
    <submittedName>
        <fullName evidence="2">RNase domain-containing protein</fullName>
    </submittedName>
</protein>
<feature type="chain" id="PRO_5008101024" evidence="1">
    <location>
        <begin position="19"/>
        <end position="234"/>
    </location>
</feature>
<gene>
    <name evidence="2" type="ORF">VFPBJ_11684</name>
</gene>
<sequence>MKYVKAIIFGCLAALAAAQMTKESILLAMEDSSKTMAKLDSKFTLIVQGGAVNVILGNREETGDMDFLATNYKPMDPSAYGEVLDKLKRGWLWAYTQAKKRQQPIPSNWVDTSISIFFNRKEALFKKFTSEAEAQATILSTAGMDKDGTGIKFIAAPWDWQFVSKMVQHEKDYDLDDATFYLQQWLKKVETSSISYDRIAQWFSAWSFTVPSDLAALCKEINRKGGAQLITGNF</sequence>
<evidence type="ECO:0000313" key="2">
    <source>
        <dbReference type="EMBL" id="OAQ58402.1"/>
    </source>
</evidence>
<name>A0A179EZ15_PURLI</name>
<dbReference type="EMBL" id="LSBH01000053">
    <property type="protein sequence ID" value="OAQ58402.1"/>
    <property type="molecule type" value="Genomic_DNA"/>
</dbReference>
<proteinExistence type="predicted"/>
<dbReference type="AlphaFoldDB" id="A0A179EZ15"/>
<organism evidence="2 3">
    <name type="scientific">Purpureocillium lilacinum</name>
    <name type="common">Paecilomyces lilacinus</name>
    <dbReference type="NCBI Taxonomy" id="33203"/>
    <lineage>
        <taxon>Eukaryota</taxon>
        <taxon>Fungi</taxon>
        <taxon>Dikarya</taxon>
        <taxon>Ascomycota</taxon>
        <taxon>Pezizomycotina</taxon>
        <taxon>Sordariomycetes</taxon>
        <taxon>Hypocreomycetidae</taxon>
        <taxon>Hypocreales</taxon>
        <taxon>Ophiocordycipitaceae</taxon>
        <taxon>Purpureocillium</taxon>
    </lineage>
</organism>
<dbReference type="Proteomes" id="UP000078240">
    <property type="component" value="Unassembled WGS sequence"/>
</dbReference>